<accession>A0ABR5IXH9</accession>
<evidence type="ECO:0000313" key="3">
    <source>
        <dbReference type="EMBL" id="KOG85846.1"/>
    </source>
</evidence>
<evidence type="ECO:0000259" key="2">
    <source>
        <dbReference type="Pfam" id="PF13577"/>
    </source>
</evidence>
<reference evidence="3 4" key="1">
    <citation type="submission" date="2015-07" db="EMBL/GenBank/DDBJ databases">
        <authorList>
            <person name="Ju K.-S."/>
            <person name="Doroghazi J.R."/>
            <person name="Metcalf W.W."/>
        </authorList>
    </citation>
    <scope>NUCLEOTIDE SEQUENCE [LARGE SCALE GENOMIC DNA]</scope>
    <source>
        <strain evidence="3 4">NRRL B-3589</strain>
    </source>
</reference>
<dbReference type="InterPro" id="IPR032710">
    <property type="entry name" value="NTF2-like_dom_sf"/>
</dbReference>
<comment type="caution">
    <text evidence="3">The sequence shown here is derived from an EMBL/GenBank/DDBJ whole genome shotgun (WGS) entry which is preliminary data.</text>
</comment>
<dbReference type="SUPFAM" id="SSF54427">
    <property type="entry name" value="NTF2-like"/>
    <property type="match status" value="1"/>
</dbReference>
<feature type="compositionally biased region" description="Basic and acidic residues" evidence="1">
    <location>
        <begin position="153"/>
        <end position="169"/>
    </location>
</feature>
<organism evidence="3 4">
    <name type="scientific">Streptomyces varsoviensis</name>
    <dbReference type="NCBI Taxonomy" id="67373"/>
    <lineage>
        <taxon>Bacteria</taxon>
        <taxon>Bacillati</taxon>
        <taxon>Actinomycetota</taxon>
        <taxon>Actinomycetes</taxon>
        <taxon>Kitasatosporales</taxon>
        <taxon>Streptomycetaceae</taxon>
        <taxon>Streptomyces</taxon>
    </lineage>
</organism>
<dbReference type="Pfam" id="PF13577">
    <property type="entry name" value="SnoaL_4"/>
    <property type="match status" value="1"/>
</dbReference>
<dbReference type="EMBL" id="LGUT01003167">
    <property type="protein sequence ID" value="KOG85846.1"/>
    <property type="molecule type" value="Genomic_DNA"/>
</dbReference>
<dbReference type="Proteomes" id="UP000037020">
    <property type="component" value="Unassembled WGS sequence"/>
</dbReference>
<dbReference type="Gene3D" id="3.10.450.50">
    <property type="match status" value="1"/>
</dbReference>
<feature type="domain" description="SnoaL-like" evidence="2">
    <location>
        <begin position="7"/>
        <end position="140"/>
    </location>
</feature>
<gene>
    <name evidence="3" type="ORF">ADK38_34415</name>
</gene>
<keyword evidence="4" id="KW-1185">Reference proteome</keyword>
<evidence type="ECO:0000313" key="4">
    <source>
        <dbReference type="Proteomes" id="UP000037020"/>
    </source>
</evidence>
<dbReference type="InterPro" id="IPR037401">
    <property type="entry name" value="SnoaL-like"/>
</dbReference>
<name>A0ABR5IXH9_9ACTN</name>
<feature type="region of interest" description="Disordered" evidence="1">
    <location>
        <begin position="150"/>
        <end position="175"/>
    </location>
</feature>
<protein>
    <recommendedName>
        <fullName evidence="2">SnoaL-like domain-containing protein</fullName>
    </recommendedName>
</protein>
<evidence type="ECO:0000256" key="1">
    <source>
        <dbReference type="SAM" id="MobiDB-lite"/>
    </source>
</evidence>
<proteinExistence type="predicted"/>
<sequence>MRDLLDLLDRSEVSALITRYFADIDERRFTDAWVRSIFTDDVRLEFPIGSHTGAAGLAEASAEGVAPFVRTLHRTSDHVVEVIEPGGDRAAFRANLVADHIHLPEVLAARGPDANPRFTIGTYVEGEAVRTDQGWRIGRLEMVLVWTEGRPPAGREEAAAGRPREEEAAGRTVAR</sequence>